<sequence length="343" mass="38275">MPSIFGEPSQLNNQLDDDLLLGDLQKKPDIYRPRWNQDTFPGRLRHFAAIVNPLNLFVSNSELDRCKAIVLNYEEGNFDPNMKLKQLWDAKHIYDSAYHVTSGEKMPVMGRMCSQVPVNSMISAGMLLSYHSTKAMLFWQWANQSYNSLVNFSNRAGEEHLSKQRLLSCYFAAASGSMAAASGLKYYVDRMKIPTVIRRLVPFGAVGLANCINIPMMRSAEFVNGIPIKDEHGHTLANSTKVANYAIPMVVLCRILMNLPDMVFLPILINQIVKIPAVSANKFLRYGIKITLAGLCVCAATPISCAIFPQMTAISVDNLEPSIQDKIKKLPNPPVTVFYNKGL</sequence>
<reference evidence="2" key="1">
    <citation type="submission" date="2016-11" db="UniProtKB">
        <authorList>
            <consortium name="WormBaseParasite"/>
        </authorList>
    </citation>
    <scope>IDENTIFICATION</scope>
    <source>
        <strain evidence="2">KR3021</strain>
    </source>
</reference>
<dbReference type="Proteomes" id="UP000095286">
    <property type="component" value="Unplaced"/>
</dbReference>
<organism evidence="1 2">
    <name type="scientific">Rhabditophanes sp. KR3021</name>
    <dbReference type="NCBI Taxonomy" id="114890"/>
    <lineage>
        <taxon>Eukaryota</taxon>
        <taxon>Metazoa</taxon>
        <taxon>Ecdysozoa</taxon>
        <taxon>Nematoda</taxon>
        <taxon>Chromadorea</taxon>
        <taxon>Rhabditida</taxon>
        <taxon>Tylenchina</taxon>
        <taxon>Panagrolaimomorpha</taxon>
        <taxon>Strongyloidoidea</taxon>
        <taxon>Alloionematidae</taxon>
        <taxon>Rhabditophanes</taxon>
    </lineage>
</organism>
<name>A0AC35TH67_9BILA</name>
<protein>
    <submittedName>
        <fullName evidence="2">Sidoreflexin</fullName>
    </submittedName>
</protein>
<proteinExistence type="predicted"/>
<accession>A0AC35TH67</accession>
<evidence type="ECO:0000313" key="1">
    <source>
        <dbReference type="Proteomes" id="UP000095286"/>
    </source>
</evidence>
<evidence type="ECO:0000313" key="2">
    <source>
        <dbReference type="WBParaSite" id="RSKR_0000050900.1"/>
    </source>
</evidence>
<dbReference type="WBParaSite" id="RSKR_0000050900.1">
    <property type="protein sequence ID" value="RSKR_0000050900.1"/>
    <property type="gene ID" value="RSKR_0000050900"/>
</dbReference>